<protein>
    <submittedName>
        <fullName evidence="2">Uncharacterized protein</fullName>
    </submittedName>
</protein>
<dbReference type="OrthoDB" id="1937642at2759"/>
<feature type="non-terminal residue" evidence="2">
    <location>
        <position position="382"/>
    </location>
</feature>
<keyword evidence="3" id="KW-1185">Reference proteome</keyword>
<comment type="caution">
    <text evidence="2">The sequence shown here is derived from an EMBL/GenBank/DDBJ whole genome shotgun (WGS) entry which is preliminary data.</text>
</comment>
<dbReference type="EMBL" id="MU006129">
    <property type="protein sequence ID" value="KAF2834149.1"/>
    <property type="molecule type" value="Genomic_DNA"/>
</dbReference>
<evidence type="ECO:0000313" key="3">
    <source>
        <dbReference type="Proteomes" id="UP000799429"/>
    </source>
</evidence>
<proteinExistence type="predicted"/>
<sequence>MAPSRLLSHRSFDASIASDQLESQWVLPGDVFSVLLILGGDVVARALAQLAGGGLTPVSFSFGWVAYSISALVSSFGENKLMPQDPDCHCKIINGKSGYSRDNTSWILGRMMRDFDHWRDPATKRKTVELLDLKWEQMKSKTPEATRPTRAGLVVTVYQPSTTKPAGVPERDYVYWSGIATLIMQLGIAAVPCGLFGDWGILMITVCGSALSLVTGCLPQWANEKWSCRRGSKDNFIMTRGNGSQHAVVILGNGHGLNLEDLAAGQDNIEVSTNKLTRASLFILATLWILLLISAAGMTANTWFLLAVGAVGIVQNVFVAGWSRRPENFGIPLDFVKVIGHPKVMDTLIEVEDRCPRLGQSMRDEFFPGKLNEKEEKIWEQF</sequence>
<name>A0A9P4VN53_9PEZI</name>
<reference evidence="2" key="1">
    <citation type="journal article" date="2020" name="Stud. Mycol.">
        <title>101 Dothideomycetes genomes: a test case for predicting lifestyles and emergence of pathogens.</title>
        <authorList>
            <person name="Haridas S."/>
            <person name="Albert R."/>
            <person name="Binder M."/>
            <person name="Bloem J."/>
            <person name="Labutti K."/>
            <person name="Salamov A."/>
            <person name="Andreopoulos B."/>
            <person name="Baker S."/>
            <person name="Barry K."/>
            <person name="Bills G."/>
            <person name="Bluhm B."/>
            <person name="Cannon C."/>
            <person name="Castanera R."/>
            <person name="Culley D."/>
            <person name="Daum C."/>
            <person name="Ezra D."/>
            <person name="Gonzalez J."/>
            <person name="Henrissat B."/>
            <person name="Kuo A."/>
            <person name="Liang C."/>
            <person name="Lipzen A."/>
            <person name="Lutzoni F."/>
            <person name="Magnuson J."/>
            <person name="Mondo S."/>
            <person name="Nolan M."/>
            <person name="Ohm R."/>
            <person name="Pangilinan J."/>
            <person name="Park H.-J."/>
            <person name="Ramirez L."/>
            <person name="Alfaro M."/>
            <person name="Sun H."/>
            <person name="Tritt A."/>
            <person name="Yoshinaga Y."/>
            <person name="Zwiers L.-H."/>
            <person name="Turgeon B."/>
            <person name="Goodwin S."/>
            <person name="Spatafora J."/>
            <person name="Crous P."/>
            <person name="Grigoriev I."/>
        </authorList>
    </citation>
    <scope>NUCLEOTIDE SEQUENCE</scope>
    <source>
        <strain evidence="2">CBS 101060</strain>
    </source>
</reference>
<feature type="transmembrane region" description="Helical" evidence="1">
    <location>
        <begin position="173"/>
        <end position="193"/>
    </location>
</feature>
<feature type="transmembrane region" description="Helical" evidence="1">
    <location>
        <begin position="199"/>
        <end position="222"/>
    </location>
</feature>
<evidence type="ECO:0000256" key="1">
    <source>
        <dbReference type="SAM" id="Phobius"/>
    </source>
</evidence>
<organism evidence="2 3">
    <name type="scientific">Patellaria atrata CBS 101060</name>
    <dbReference type="NCBI Taxonomy" id="1346257"/>
    <lineage>
        <taxon>Eukaryota</taxon>
        <taxon>Fungi</taxon>
        <taxon>Dikarya</taxon>
        <taxon>Ascomycota</taxon>
        <taxon>Pezizomycotina</taxon>
        <taxon>Dothideomycetes</taxon>
        <taxon>Dothideomycetes incertae sedis</taxon>
        <taxon>Patellariales</taxon>
        <taxon>Patellariaceae</taxon>
        <taxon>Patellaria</taxon>
    </lineage>
</organism>
<keyword evidence="1" id="KW-1133">Transmembrane helix</keyword>
<feature type="transmembrane region" description="Helical" evidence="1">
    <location>
        <begin position="303"/>
        <end position="322"/>
    </location>
</feature>
<dbReference type="AlphaFoldDB" id="A0A9P4VN53"/>
<accession>A0A9P4VN53</accession>
<evidence type="ECO:0000313" key="2">
    <source>
        <dbReference type="EMBL" id="KAF2834149.1"/>
    </source>
</evidence>
<keyword evidence="1" id="KW-0472">Membrane</keyword>
<feature type="transmembrane region" description="Helical" evidence="1">
    <location>
        <begin position="279"/>
        <end position="297"/>
    </location>
</feature>
<dbReference type="Proteomes" id="UP000799429">
    <property type="component" value="Unassembled WGS sequence"/>
</dbReference>
<gene>
    <name evidence="2" type="ORF">M501DRAFT_902386</name>
</gene>
<keyword evidence="1" id="KW-0812">Transmembrane</keyword>